<organism evidence="7 8">
    <name type="scientific">Daphnia magna</name>
    <dbReference type="NCBI Taxonomy" id="35525"/>
    <lineage>
        <taxon>Eukaryota</taxon>
        <taxon>Metazoa</taxon>
        <taxon>Ecdysozoa</taxon>
        <taxon>Arthropoda</taxon>
        <taxon>Crustacea</taxon>
        <taxon>Branchiopoda</taxon>
        <taxon>Diplostraca</taxon>
        <taxon>Cladocera</taxon>
        <taxon>Anomopoda</taxon>
        <taxon>Daphniidae</taxon>
        <taxon>Daphnia</taxon>
    </lineage>
</organism>
<feature type="transmembrane region" description="Helical" evidence="6">
    <location>
        <begin position="93"/>
        <end position="117"/>
    </location>
</feature>
<keyword evidence="2 6" id="KW-0812">Transmembrane</keyword>
<name>A0A164VJ47_9CRUS</name>
<dbReference type="EMBL" id="LRGB01001361">
    <property type="protein sequence ID" value="KZS12373.1"/>
    <property type="molecule type" value="Genomic_DNA"/>
</dbReference>
<dbReference type="STRING" id="35525.A0A164VJ47"/>
<dbReference type="PANTHER" id="PTHR43220:SF18">
    <property type="entry name" value="TRANSMEMBRANE PROTEIN 41B"/>
    <property type="match status" value="1"/>
</dbReference>
<reference evidence="7 8" key="1">
    <citation type="submission" date="2016-03" db="EMBL/GenBank/DDBJ databases">
        <title>EvidentialGene: Evidence-directed Construction of Genes on Genomes.</title>
        <authorList>
            <person name="Gilbert D.G."/>
            <person name="Choi J.-H."/>
            <person name="Mockaitis K."/>
            <person name="Colbourne J."/>
            <person name="Pfrender M."/>
        </authorList>
    </citation>
    <scope>NUCLEOTIDE SEQUENCE [LARGE SCALE GENOMIC DNA]</scope>
    <source>
        <strain evidence="7 8">Xinb3</strain>
        <tissue evidence="7">Complete organism</tissue>
    </source>
</reference>
<feature type="transmembrane region" description="Helical" evidence="6">
    <location>
        <begin position="33"/>
        <end position="55"/>
    </location>
</feature>
<comment type="subcellular location">
    <subcellularLocation>
        <location evidence="1">Membrane</location>
        <topology evidence="1">Multi-pass membrane protein</topology>
    </subcellularLocation>
</comment>
<evidence type="ECO:0000256" key="4">
    <source>
        <dbReference type="ARBA" id="ARBA00023136"/>
    </source>
</evidence>
<gene>
    <name evidence="7" type="ORF">APZ42_022470</name>
</gene>
<dbReference type="GO" id="GO:0005789">
    <property type="term" value="C:endoplasmic reticulum membrane"/>
    <property type="evidence" value="ECO:0007669"/>
    <property type="project" value="TreeGrafter"/>
</dbReference>
<evidence type="ECO:0000256" key="2">
    <source>
        <dbReference type="ARBA" id="ARBA00022692"/>
    </source>
</evidence>
<evidence type="ECO:0000256" key="3">
    <source>
        <dbReference type="ARBA" id="ARBA00022989"/>
    </source>
</evidence>
<keyword evidence="3 6" id="KW-1133">Transmembrane helix</keyword>
<dbReference type="OrthoDB" id="3364966at2759"/>
<proteinExistence type="inferred from homology"/>
<sequence length="251" mass="27682">MKNGSAKTKSTKKAAKEAAKKSKDAGSISMRNALAILVIIFVFSILSLTCVYSCFPEVEESEKQYIKLPRDIEDAKHLGAVLSHFKDKYYLEVLGGVFITYIFLQTFAIPGSIFLSILSGYLFPFYLALILVCFCSATGASLCYLLSYLVNQHRNNLLNYIIFLRITPFLPNWFINIASPVIGVPLSPFFFGTFLGVAPPSFVAIQAGTTLNQLTSSSDTVSLNSILILAAFAVLSLLPVVFKRQLQNKFS</sequence>
<accession>A0A164VJ47</accession>
<dbReference type="AlphaFoldDB" id="A0A164VJ47"/>
<feature type="transmembrane region" description="Helical" evidence="6">
    <location>
        <begin position="221"/>
        <end position="242"/>
    </location>
</feature>
<dbReference type="Proteomes" id="UP000076858">
    <property type="component" value="Unassembled WGS sequence"/>
</dbReference>
<comment type="caution">
    <text evidence="7">The sequence shown here is derived from an EMBL/GenBank/DDBJ whole genome shotgun (WGS) entry which is preliminary data.</text>
</comment>
<keyword evidence="8" id="KW-1185">Reference proteome</keyword>
<dbReference type="GO" id="GO:0000045">
    <property type="term" value="P:autophagosome assembly"/>
    <property type="evidence" value="ECO:0007669"/>
    <property type="project" value="TreeGrafter"/>
</dbReference>
<protein>
    <submittedName>
        <fullName evidence="7">Transmembrane protein 41</fullName>
    </submittedName>
</protein>
<evidence type="ECO:0000313" key="7">
    <source>
        <dbReference type="EMBL" id="KZS12373.1"/>
    </source>
</evidence>
<dbReference type="InterPro" id="IPR045014">
    <property type="entry name" value="TM41A/B"/>
</dbReference>
<feature type="transmembrane region" description="Helical" evidence="6">
    <location>
        <begin position="123"/>
        <end position="145"/>
    </location>
</feature>
<evidence type="ECO:0000256" key="5">
    <source>
        <dbReference type="ARBA" id="ARBA00025797"/>
    </source>
</evidence>
<keyword evidence="4 6" id="KW-0472">Membrane</keyword>
<evidence type="ECO:0000256" key="1">
    <source>
        <dbReference type="ARBA" id="ARBA00004141"/>
    </source>
</evidence>
<evidence type="ECO:0000313" key="8">
    <source>
        <dbReference type="Proteomes" id="UP000076858"/>
    </source>
</evidence>
<dbReference type="PANTHER" id="PTHR43220">
    <property type="match status" value="1"/>
</dbReference>
<comment type="similarity">
    <text evidence="5">Belongs to the TMEM41 family.</text>
</comment>
<evidence type="ECO:0000256" key="6">
    <source>
        <dbReference type="SAM" id="Phobius"/>
    </source>
</evidence>